<keyword evidence="4" id="KW-0597">Phosphoprotein</keyword>
<dbReference type="PANTHER" id="PTHR24421:SF37">
    <property type="entry name" value="SENSOR HISTIDINE KINASE NARS"/>
    <property type="match status" value="1"/>
</dbReference>
<evidence type="ECO:0000256" key="12">
    <source>
        <dbReference type="ARBA" id="ARBA00023136"/>
    </source>
</evidence>
<keyword evidence="8 13" id="KW-0418">Kinase</keyword>
<evidence type="ECO:0000256" key="2">
    <source>
        <dbReference type="ARBA" id="ARBA00004651"/>
    </source>
</evidence>
<evidence type="ECO:0000256" key="13">
    <source>
        <dbReference type="PIRNR" id="PIRNR037431"/>
    </source>
</evidence>
<keyword evidence="11 13" id="KW-0902">Two-component regulatory system</keyword>
<dbReference type="GO" id="GO:0005524">
    <property type="term" value="F:ATP binding"/>
    <property type="evidence" value="ECO:0007669"/>
    <property type="project" value="UniProtKB-UniRule"/>
</dbReference>
<dbReference type="InterPro" id="IPR003594">
    <property type="entry name" value="HATPase_dom"/>
</dbReference>
<evidence type="ECO:0000256" key="10">
    <source>
        <dbReference type="ARBA" id="ARBA00022989"/>
    </source>
</evidence>
<dbReference type="AlphaFoldDB" id="A0A0Q9Y7B7"/>
<evidence type="ECO:0000256" key="14">
    <source>
        <dbReference type="SAM" id="Phobius"/>
    </source>
</evidence>
<evidence type="ECO:0000256" key="7">
    <source>
        <dbReference type="ARBA" id="ARBA00022741"/>
    </source>
</evidence>
<evidence type="ECO:0000313" key="16">
    <source>
        <dbReference type="EMBL" id="KRG16768.1"/>
    </source>
</evidence>
<dbReference type="InterPro" id="IPR011712">
    <property type="entry name" value="Sig_transdc_His_kin_sub3_dim/P"/>
</dbReference>
<dbReference type="PIRSF" id="PIRSF037431">
    <property type="entry name" value="STHK_LiaS"/>
    <property type="match status" value="1"/>
</dbReference>
<evidence type="ECO:0000256" key="9">
    <source>
        <dbReference type="ARBA" id="ARBA00022840"/>
    </source>
</evidence>
<dbReference type="Pfam" id="PF02518">
    <property type="entry name" value="HATPase_c"/>
    <property type="match status" value="1"/>
</dbReference>
<dbReference type="SMART" id="SM00387">
    <property type="entry name" value="HATPase_c"/>
    <property type="match status" value="1"/>
</dbReference>
<dbReference type="PATRIC" id="fig|217031.4.peg.1344"/>
<keyword evidence="3 13" id="KW-1003">Cell membrane</keyword>
<keyword evidence="5 13" id="KW-0808">Transferase</keyword>
<feature type="transmembrane region" description="Helical" evidence="14">
    <location>
        <begin position="42"/>
        <end position="65"/>
    </location>
</feature>
<evidence type="ECO:0000259" key="15">
    <source>
        <dbReference type="PROSITE" id="PS50109"/>
    </source>
</evidence>
<comment type="caution">
    <text evidence="16">The sequence shown here is derived from an EMBL/GenBank/DDBJ whole genome shotgun (WGS) entry which is preliminary data.</text>
</comment>
<evidence type="ECO:0000256" key="4">
    <source>
        <dbReference type="ARBA" id="ARBA00022553"/>
    </source>
</evidence>
<feature type="domain" description="Histidine kinase" evidence="15">
    <location>
        <begin position="147"/>
        <end position="343"/>
    </location>
</feature>
<dbReference type="InterPro" id="IPR050482">
    <property type="entry name" value="Sensor_HK_TwoCompSys"/>
</dbReference>
<accession>A0A0Q9Y7B7</accession>
<keyword evidence="9 13" id="KW-0067">ATP-binding</keyword>
<comment type="subcellular location">
    <subcellularLocation>
        <location evidence="2 13">Cell membrane</location>
        <topology evidence="2 13">Multi-pass membrane protein</topology>
    </subcellularLocation>
</comment>
<dbReference type="GO" id="GO:0046983">
    <property type="term" value="F:protein dimerization activity"/>
    <property type="evidence" value="ECO:0007669"/>
    <property type="project" value="InterPro"/>
</dbReference>
<dbReference type="EC" id="2.7.13.3" evidence="13"/>
<evidence type="ECO:0000256" key="5">
    <source>
        <dbReference type="ARBA" id="ARBA00022679"/>
    </source>
</evidence>
<keyword evidence="6 14" id="KW-0812">Transmembrane</keyword>
<dbReference type="InterPro" id="IPR017202">
    <property type="entry name" value="LiaS/VraS"/>
</dbReference>
<dbReference type="CDD" id="cd16917">
    <property type="entry name" value="HATPase_UhpB-NarQ-NarX-like"/>
    <property type="match status" value="1"/>
</dbReference>
<dbReference type="InterPro" id="IPR005467">
    <property type="entry name" value="His_kinase_dom"/>
</dbReference>
<feature type="transmembrane region" description="Helical" evidence="14">
    <location>
        <begin position="6"/>
        <end position="30"/>
    </location>
</feature>
<protein>
    <recommendedName>
        <fullName evidence="13">Sensor histidine kinase</fullName>
        <ecNumber evidence="13">2.7.13.3</ecNumber>
    </recommendedName>
</protein>
<dbReference type="Gene3D" id="3.30.565.10">
    <property type="entry name" value="Histidine kinase-like ATPase, C-terminal domain"/>
    <property type="match status" value="1"/>
</dbReference>
<proteinExistence type="predicted"/>
<sequence length="349" mass="39889">MARTFSIYFALLALCIFLLVLLMLLLTVDINWDELLIRKKTFLISNLLFILVVFPLIGFITGYMFGISLDKKAEKIELSLLELQRGNYEDDYGPLLEKGDFPAIWQGIESMRVRLKEQAILYQKFSNERMKWNNQMKEEVLTQERNRLARELHDSVSQQLFAATMLLSAINQSPDPASETTAKQRLMVEEIINEAQSEMRALLLHLRPIQLEGKSLKIGMQEVLSELTAKLPMNVSWNLQDVHLQKGVEDHIFRIMQIMQEAVSNTLRHAKASTLEVNMMEVDQYLFLKVMDDGKGFNVDDPKAGSYGLTNMKERAAEIGGNIKLVSLPGRGTSIEVKIPLLEDVQKVR</sequence>
<gene>
    <name evidence="16" type="ORF">ACA29_04045</name>
</gene>
<dbReference type="Proteomes" id="UP000053881">
    <property type="component" value="Unassembled WGS sequence"/>
</dbReference>
<comment type="catalytic activity">
    <reaction evidence="1 13">
        <text>ATP + protein L-histidine = ADP + protein N-phospho-L-histidine.</text>
        <dbReference type="EC" id="2.7.13.3"/>
    </reaction>
</comment>
<evidence type="ECO:0000256" key="8">
    <source>
        <dbReference type="ARBA" id="ARBA00022777"/>
    </source>
</evidence>
<dbReference type="PROSITE" id="PS50109">
    <property type="entry name" value="HIS_KIN"/>
    <property type="match status" value="1"/>
</dbReference>
<evidence type="ECO:0000313" key="17">
    <source>
        <dbReference type="Proteomes" id="UP000053881"/>
    </source>
</evidence>
<dbReference type="Gene3D" id="1.20.5.1930">
    <property type="match status" value="1"/>
</dbReference>
<dbReference type="SUPFAM" id="SSF55874">
    <property type="entry name" value="ATPase domain of HSP90 chaperone/DNA topoisomerase II/histidine kinase"/>
    <property type="match status" value="1"/>
</dbReference>
<dbReference type="GO" id="GO:0000155">
    <property type="term" value="F:phosphorelay sensor kinase activity"/>
    <property type="evidence" value="ECO:0007669"/>
    <property type="project" value="UniProtKB-UniRule"/>
</dbReference>
<name>A0A0Q9Y7B7_9BACI</name>
<evidence type="ECO:0000256" key="11">
    <source>
        <dbReference type="ARBA" id="ARBA00023012"/>
    </source>
</evidence>
<reference evidence="16 17" key="1">
    <citation type="submission" date="2015-06" db="EMBL/GenBank/DDBJ databases">
        <title>Genome sequencing project of Bacillus galactosidilyticus PL133.</title>
        <authorList>
            <person name="Gaiero J."/>
            <person name="Nicol R."/>
            <person name="Habash M."/>
        </authorList>
    </citation>
    <scope>NUCLEOTIDE SEQUENCE [LARGE SCALE GENOMIC DNA]</scope>
    <source>
        <strain evidence="16 17">PL133</strain>
    </source>
</reference>
<evidence type="ECO:0000256" key="1">
    <source>
        <dbReference type="ARBA" id="ARBA00000085"/>
    </source>
</evidence>
<keyword evidence="7 13" id="KW-0547">Nucleotide-binding</keyword>
<evidence type="ECO:0000256" key="3">
    <source>
        <dbReference type="ARBA" id="ARBA00022475"/>
    </source>
</evidence>
<dbReference type="InterPro" id="IPR036890">
    <property type="entry name" value="HATPase_C_sf"/>
</dbReference>
<dbReference type="PANTHER" id="PTHR24421">
    <property type="entry name" value="NITRATE/NITRITE SENSOR PROTEIN NARX-RELATED"/>
    <property type="match status" value="1"/>
</dbReference>
<dbReference type="GO" id="GO:0005886">
    <property type="term" value="C:plasma membrane"/>
    <property type="evidence" value="ECO:0007669"/>
    <property type="project" value="UniProtKB-SubCell"/>
</dbReference>
<dbReference type="Pfam" id="PF07730">
    <property type="entry name" value="HisKA_3"/>
    <property type="match status" value="1"/>
</dbReference>
<evidence type="ECO:0000256" key="6">
    <source>
        <dbReference type="ARBA" id="ARBA00022692"/>
    </source>
</evidence>
<keyword evidence="10 14" id="KW-1133">Transmembrane helix</keyword>
<keyword evidence="12 13" id="KW-0472">Membrane</keyword>
<organism evidence="16 17">
    <name type="scientific">Lederbergia galactosidilytica</name>
    <dbReference type="NCBI Taxonomy" id="217031"/>
    <lineage>
        <taxon>Bacteria</taxon>
        <taxon>Bacillati</taxon>
        <taxon>Bacillota</taxon>
        <taxon>Bacilli</taxon>
        <taxon>Bacillales</taxon>
        <taxon>Bacillaceae</taxon>
        <taxon>Lederbergia</taxon>
    </lineage>
</organism>
<dbReference type="EMBL" id="LGPB01000034">
    <property type="protein sequence ID" value="KRG16768.1"/>
    <property type="molecule type" value="Genomic_DNA"/>
</dbReference>